<dbReference type="AlphaFoldDB" id="A0A9Q1IEA2"/>
<evidence type="ECO:0000256" key="10">
    <source>
        <dbReference type="ARBA" id="ARBA00023180"/>
    </source>
</evidence>
<dbReference type="Pfam" id="PF08205">
    <property type="entry name" value="C2-set_2"/>
    <property type="match status" value="1"/>
</dbReference>
<sequence>MAIRLCGAGLLLLALQCFVLSVTGEFVEPPPSYSLRSIAEGSTRLPCQFQVQGEQVVQVSWVKIRPDGTKEQVITAHHIQGQPVFGRFQGRVRFENSDPLANSALIILNTEVSDEGIYRCLISTFPSGNFERQLELTVWTTPISSLEPVELVEGQTFRLAASCRSVARPPPSLSWDTELPGQSQNRTSETGAVSTHFSLYPLRSMNGKPLDCLVWHPSLDKPRRIANRLVVHFPPDPAIRGYNGNWVVGLTGASLTCDSGGNPKPGFTWSRRDAALPEDVILDGGTLRFDRPLSATDAGVYECEARNSVAAVKSEAEITVTGKSPRVASLNNLVPILGGAAGALVVVLVISLMIVSCYHKRRNRKLEKELSQRTEEFCTLSRHASIRRFDSINGDPRIQMDDHIPLRPDSHTRTSMSSLSGPPGKRDSHSTLSMGRAERPVLYSSTRRAERDAFIQNGTTAIDIGPSASQNSSPLRMSPTPPSLSAAPPPVKLAYGNVWAGSPTPPEDEGEEEASLHISEAVTHYFHYTNGVLHPKRQPNAILLHPRGQII</sequence>
<protein>
    <recommendedName>
        <fullName evidence="14">Ig-like domain-containing protein</fullName>
    </recommendedName>
</protein>
<evidence type="ECO:0000256" key="8">
    <source>
        <dbReference type="ARBA" id="ARBA00023136"/>
    </source>
</evidence>
<dbReference type="PROSITE" id="PS50835">
    <property type="entry name" value="IG_LIKE"/>
    <property type="match status" value="2"/>
</dbReference>
<dbReference type="GO" id="GO:0016020">
    <property type="term" value="C:membrane"/>
    <property type="evidence" value="ECO:0007669"/>
    <property type="project" value="UniProtKB-SubCell"/>
</dbReference>
<feature type="signal peptide" evidence="13">
    <location>
        <begin position="1"/>
        <end position="24"/>
    </location>
</feature>
<dbReference type="InterPro" id="IPR051427">
    <property type="entry name" value="Nectin/Nectin-like"/>
</dbReference>
<proteinExistence type="inferred from homology"/>
<evidence type="ECO:0000313" key="16">
    <source>
        <dbReference type="Proteomes" id="UP001152622"/>
    </source>
</evidence>
<comment type="subcellular location">
    <subcellularLocation>
        <location evidence="1">Membrane</location>
        <topology evidence="1">Single-pass membrane protein</topology>
    </subcellularLocation>
</comment>
<dbReference type="InterPro" id="IPR007110">
    <property type="entry name" value="Ig-like_dom"/>
</dbReference>
<dbReference type="OrthoDB" id="8872282at2759"/>
<evidence type="ECO:0000256" key="7">
    <source>
        <dbReference type="ARBA" id="ARBA00022989"/>
    </source>
</evidence>
<dbReference type="SUPFAM" id="SSF48726">
    <property type="entry name" value="Immunoglobulin"/>
    <property type="match status" value="3"/>
</dbReference>
<keyword evidence="8 12" id="KW-0472">Membrane</keyword>
<dbReference type="InterPro" id="IPR036179">
    <property type="entry name" value="Ig-like_dom_sf"/>
</dbReference>
<feature type="region of interest" description="Disordered" evidence="11">
    <location>
        <begin position="170"/>
        <end position="190"/>
    </location>
</feature>
<dbReference type="GO" id="GO:0007157">
    <property type="term" value="P:heterophilic cell-cell adhesion via plasma membrane cell adhesion molecules"/>
    <property type="evidence" value="ECO:0007669"/>
    <property type="project" value="TreeGrafter"/>
</dbReference>
<dbReference type="Pfam" id="PF13927">
    <property type="entry name" value="Ig_3"/>
    <property type="match status" value="1"/>
</dbReference>
<dbReference type="InterPro" id="IPR013783">
    <property type="entry name" value="Ig-like_fold"/>
</dbReference>
<comment type="similarity">
    <text evidence="2">Belongs to the nectin family.</text>
</comment>
<feature type="transmembrane region" description="Helical" evidence="12">
    <location>
        <begin position="333"/>
        <end position="358"/>
    </location>
</feature>
<dbReference type="PANTHER" id="PTHR23277:SF11">
    <property type="entry name" value="NECTIN-4"/>
    <property type="match status" value="1"/>
</dbReference>
<evidence type="ECO:0000259" key="14">
    <source>
        <dbReference type="PROSITE" id="PS50835"/>
    </source>
</evidence>
<keyword evidence="3 12" id="KW-0812">Transmembrane</keyword>
<dbReference type="SMART" id="SM00408">
    <property type="entry name" value="IGc2"/>
    <property type="match status" value="2"/>
</dbReference>
<keyword evidence="10" id="KW-0325">Glycoprotein</keyword>
<feature type="compositionally biased region" description="Pro residues" evidence="11">
    <location>
        <begin position="479"/>
        <end position="488"/>
    </location>
</feature>
<gene>
    <name evidence="15" type="ORF">SKAU_G00376560</name>
</gene>
<dbReference type="GO" id="GO:0007156">
    <property type="term" value="P:homophilic cell adhesion via plasma membrane adhesion molecules"/>
    <property type="evidence" value="ECO:0007669"/>
    <property type="project" value="TreeGrafter"/>
</dbReference>
<dbReference type="InterPro" id="IPR013106">
    <property type="entry name" value="Ig_V-set"/>
</dbReference>
<feature type="compositionally biased region" description="Basic and acidic residues" evidence="11">
    <location>
        <begin position="398"/>
        <end position="412"/>
    </location>
</feature>
<evidence type="ECO:0000256" key="12">
    <source>
        <dbReference type="SAM" id="Phobius"/>
    </source>
</evidence>
<accession>A0A9Q1IEA2</accession>
<dbReference type="Gene3D" id="2.60.40.10">
    <property type="entry name" value="Immunoglobulins"/>
    <property type="match status" value="3"/>
</dbReference>
<reference evidence="15" key="1">
    <citation type="journal article" date="2023" name="Science">
        <title>Genome structures resolve the early diversification of teleost fishes.</title>
        <authorList>
            <person name="Parey E."/>
            <person name="Louis A."/>
            <person name="Montfort J."/>
            <person name="Bouchez O."/>
            <person name="Roques C."/>
            <person name="Iampietro C."/>
            <person name="Lluch J."/>
            <person name="Castinel A."/>
            <person name="Donnadieu C."/>
            <person name="Desvignes T."/>
            <person name="Floi Bucao C."/>
            <person name="Jouanno E."/>
            <person name="Wen M."/>
            <person name="Mejri S."/>
            <person name="Dirks R."/>
            <person name="Jansen H."/>
            <person name="Henkel C."/>
            <person name="Chen W.J."/>
            <person name="Zahm M."/>
            <person name="Cabau C."/>
            <person name="Klopp C."/>
            <person name="Thompson A.W."/>
            <person name="Robinson-Rechavi M."/>
            <person name="Braasch I."/>
            <person name="Lecointre G."/>
            <person name="Bobe J."/>
            <person name="Postlethwait J.H."/>
            <person name="Berthelot C."/>
            <person name="Roest Crollius H."/>
            <person name="Guiguen Y."/>
        </authorList>
    </citation>
    <scope>NUCLEOTIDE SEQUENCE</scope>
    <source>
        <strain evidence="15">WJC10195</strain>
    </source>
</reference>
<dbReference type="PANTHER" id="PTHR23277">
    <property type="entry name" value="NECTIN-RELATED"/>
    <property type="match status" value="1"/>
</dbReference>
<dbReference type="EMBL" id="JAINUF010000019">
    <property type="protein sequence ID" value="KAJ8336436.1"/>
    <property type="molecule type" value="Genomic_DNA"/>
</dbReference>
<keyword evidence="16" id="KW-1185">Reference proteome</keyword>
<keyword evidence="4 13" id="KW-0732">Signal</keyword>
<evidence type="ECO:0000256" key="4">
    <source>
        <dbReference type="ARBA" id="ARBA00022729"/>
    </source>
</evidence>
<evidence type="ECO:0000256" key="9">
    <source>
        <dbReference type="ARBA" id="ARBA00023157"/>
    </source>
</evidence>
<feature type="domain" description="Ig-like" evidence="14">
    <location>
        <begin position="31"/>
        <end position="137"/>
    </location>
</feature>
<dbReference type="InterPro" id="IPR003598">
    <property type="entry name" value="Ig_sub2"/>
</dbReference>
<evidence type="ECO:0000313" key="15">
    <source>
        <dbReference type="EMBL" id="KAJ8336436.1"/>
    </source>
</evidence>
<keyword evidence="6" id="KW-0130">Cell adhesion</keyword>
<evidence type="ECO:0000256" key="13">
    <source>
        <dbReference type="SAM" id="SignalP"/>
    </source>
</evidence>
<dbReference type="InterPro" id="IPR003599">
    <property type="entry name" value="Ig_sub"/>
</dbReference>
<keyword evidence="9" id="KW-1015">Disulfide bond</keyword>
<evidence type="ECO:0000256" key="2">
    <source>
        <dbReference type="ARBA" id="ARBA00007810"/>
    </source>
</evidence>
<feature type="region of interest" description="Disordered" evidence="11">
    <location>
        <begin position="391"/>
        <end position="445"/>
    </location>
</feature>
<comment type="caution">
    <text evidence="15">The sequence shown here is derived from an EMBL/GenBank/DDBJ whole genome shotgun (WGS) entry which is preliminary data.</text>
</comment>
<keyword evidence="7 12" id="KW-1133">Transmembrane helix</keyword>
<evidence type="ECO:0000256" key="11">
    <source>
        <dbReference type="SAM" id="MobiDB-lite"/>
    </source>
</evidence>
<feature type="compositionally biased region" description="Polar residues" evidence="11">
    <location>
        <begin position="180"/>
        <end position="190"/>
    </location>
</feature>
<keyword evidence="5" id="KW-0677">Repeat</keyword>
<feature type="chain" id="PRO_5040369408" description="Ig-like domain-containing protein" evidence="13">
    <location>
        <begin position="25"/>
        <end position="551"/>
    </location>
</feature>
<organism evidence="15 16">
    <name type="scientific">Synaphobranchus kaupii</name>
    <name type="common">Kaup's arrowtooth eel</name>
    <dbReference type="NCBI Taxonomy" id="118154"/>
    <lineage>
        <taxon>Eukaryota</taxon>
        <taxon>Metazoa</taxon>
        <taxon>Chordata</taxon>
        <taxon>Craniata</taxon>
        <taxon>Vertebrata</taxon>
        <taxon>Euteleostomi</taxon>
        <taxon>Actinopterygii</taxon>
        <taxon>Neopterygii</taxon>
        <taxon>Teleostei</taxon>
        <taxon>Anguilliformes</taxon>
        <taxon>Synaphobranchidae</taxon>
        <taxon>Synaphobranchus</taxon>
    </lineage>
</organism>
<evidence type="ECO:0000256" key="6">
    <source>
        <dbReference type="ARBA" id="ARBA00022889"/>
    </source>
</evidence>
<dbReference type="GO" id="GO:0005912">
    <property type="term" value="C:adherens junction"/>
    <property type="evidence" value="ECO:0007669"/>
    <property type="project" value="TreeGrafter"/>
</dbReference>
<evidence type="ECO:0000256" key="5">
    <source>
        <dbReference type="ARBA" id="ARBA00022737"/>
    </source>
</evidence>
<feature type="domain" description="Ig-like" evidence="14">
    <location>
        <begin position="222"/>
        <end position="319"/>
    </location>
</feature>
<feature type="region of interest" description="Disordered" evidence="11">
    <location>
        <begin position="457"/>
        <end position="488"/>
    </location>
</feature>
<dbReference type="Pfam" id="PF07686">
    <property type="entry name" value="V-set"/>
    <property type="match status" value="1"/>
</dbReference>
<evidence type="ECO:0000256" key="1">
    <source>
        <dbReference type="ARBA" id="ARBA00004167"/>
    </source>
</evidence>
<dbReference type="InterPro" id="IPR013162">
    <property type="entry name" value="CD80_C2-set"/>
</dbReference>
<dbReference type="SMART" id="SM00409">
    <property type="entry name" value="IG"/>
    <property type="match status" value="2"/>
</dbReference>
<dbReference type="Proteomes" id="UP001152622">
    <property type="component" value="Chromosome 19"/>
</dbReference>
<evidence type="ECO:0000256" key="3">
    <source>
        <dbReference type="ARBA" id="ARBA00022692"/>
    </source>
</evidence>
<name>A0A9Q1IEA2_SYNKA</name>